<feature type="compositionally biased region" description="Polar residues" evidence="1">
    <location>
        <begin position="155"/>
        <end position="171"/>
    </location>
</feature>
<dbReference type="RefSeq" id="XP_046060413.1">
    <property type="nucleotide sequence ID" value="XM_046205969.1"/>
</dbReference>
<evidence type="ECO:0000256" key="1">
    <source>
        <dbReference type="SAM" id="MobiDB-lite"/>
    </source>
</evidence>
<comment type="caution">
    <text evidence="4">The sequence shown here is derived from an EMBL/GenBank/DDBJ whole genome shotgun (WGS) entry which is preliminary data.</text>
</comment>
<evidence type="ECO:0000256" key="2">
    <source>
        <dbReference type="SAM" id="Phobius"/>
    </source>
</evidence>
<accession>A0A9P8P1L0</accession>
<reference evidence="4" key="1">
    <citation type="journal article" date="2021" name="Open Biol.">
        <title>Shared evolutionary footprints suggest mitochondrial oxidative damage underlies multiple complex I losses in fungi.</title>
        <authorList>
            <person name="Schikora-Tamarit M.A."/>
            <person name="Marcet-Houben M."/>
            <person name="Nosek J."/>
            <person name="Gabaldon T."/>
        </authorList>
    </citation>
    <scope>NUCLEOTIDE SEQUENCE</scope>
    <source>
        <strain evidence="4">CBS6075</strain>
    </source>
</reference>
<dbReference type="SMART" id="SM00397">
    <property type="entry name" value="t_SNARE"/>
    <property type="match status" value="1"/>
</dbReference>
<dbReference type="AlphaFoldDB" id="A0A9P8P1L0"/>
<evidence type="ECO:0000313" key="5">
    <source>
        <dbReference type="Proteomes" id="UP000769157"/>
    </source>
</evidence>
<name>A0A9P8P1L0_9ASCO</name>
<proteinExistence type="predicted"/>
<feature type="compositionally biased region" description="Basic residues" evidence="1">
    <location>
        <begin position="116"/>
        <end position="129"/>
    </location>
</feature>
<feature type="transmembrane region" description="Helical" evidence="2">
    <location>
        <begin position="260"/>
        <end position="277"/>
    </location>
</feature>
<protein>
    <recommendedName>
        <fullName evidence="3">t-SNARE coiled-coil homology domain-containing protein</fullName>
    </recommendedName>
</protein>
<feature type="domain" description="T-SNARE coiled-coil homology" evidence="3">
    <location>
        <begin position="188"/>
        <end position="250"/>
    </location>
</feature>
<dbReference type="Proteomes" id="UP000769157">
    <property type="component" value="Unassembled WGS sequence"/>
</dbReference>
<evidence type="ECO:0000313" key="4">
    <source>
        <dbReference type="EMBL" id="KAH3664133.1"/>
    </source>
</evidence>
<evidence type="ECO:0000259" key="3">
    <source>
        <dbReference type="PROSITE" id="PS50192"/>
    </source>
</evidence>
<keyword evidence="2" id="KW-0812">Transmembrane</keyword>
<dbReference type="PROSITE" id="PS50192">
    <property type="entry name" value="T_SNARE"/>
    <property type="match status" value="1"/>
</dbReference>
<keyword evidence="2" id="KW-1133">Transmembrane helix</keyword>
<sequence length="278" mass="32004">MATLERQFAKLELLKEEIVPHLEDYQTLKQSGEEITLSSNDELLLTFSKLGNLFKYLELLLVENAESPNFPAETARFRKELSNYNRQLDQIQMDIPKDLNLEIDTSKLDEAEARPRPRVKKTKSVRFKKNLIDPSEAQKRRNSSSAGVYKDEPNKQNLFETTGSYSDTQEPIQDPLGMSNRQIFIENQQELLNQDEIVNSLSQSVNRQHEMSLAIGDEVDDHMVLLDDLETGISRANAKLIRGQSNIARFTRQLKEHGDWFTIFVLVVIMLILLVILK</sequence>
<gene>
    <name evidence="4" type="ORF">OGAPHI_004847</name>
</gene>
<feature type="region of interest" description="Disordered" evidence="1">
    <location>
        <begin position="112"/>
        <end position="171"/>
    </location>
</feature>
<organism evidence="4 5">
    <name type="scientific">Ogataea philodendri</name>
    <dbReference type="NCBI Taxonomy" id="1378263"/>
    <lineage>
        <taxon>Eukaryota</taxon>
        <taxon>Fungi</taxon>
        <taxon>Dikarya</taxon>
        <taxon>Ascomycota</taxon>
        <taxon>Saccharomycotina</taxon>
        <taxon>Pichiomycetes</taxon>
        <taxon>Pichiales</taxon>
        <taxon>Pichiaceae</taxon>
        <taxon>Ogataea</taxon>
    </lineage>
</organism>
<dbReference type="CDD" id="cd15859">
    <property type="entry name" value="SNARE_SYN8"/>
    <property type="match status" value="1"/>
</dbReference>
<dbReference type="SUPFAM" id="SSF58038">
    <property type="entry name" value="SNARE fusion complex"/>
    <property type="match status" value="1"/>
</dbReference>
<dbReference type="EMBL" id="JAEUBE010000352">
    <property type="protein sequence ID" value="KAH3664133.1"/>
    <property type="molecule type" value="Genomic_DNA"/>
</dbReference>
<reference evidence="4" key="2">
    <citation type="submission" date="2021-01" db="EMBL/GenBank/DDBJ databases">
        <authorList>
            <person name="Schikora-Tamarit M.A."/>
        </authorList>
    </citation>
    <scope>NUCLEOTIDE SEQUENCE</scope>
    <source>
        <strain evidence="4">CBS6075</strain>
    </source>
</reference>
<dbReference type="InterPro" id="IPR000727">
    <property type="entry name" value="T_SNARE_dom"/>
</dbReference>
<keyword evidence="2" id="KW-0472">Membrane</keyword>
<dbReference type="GeneID" id="70236812"/>
<keyword evidence="5" id="KW-1185">Reference proteome</keyword>
<dbReference type="Gene3D" id="1.20.5.110">
    <property type="match status" value="1"/>
</dbReference>
<dbReference type="OrthoDB" id="244190at2759"/>